<dbReference type="Proteomes" id="UP000197138">
    <property type="component" value="Unassembled WGS sequence"/>
</dbReference>
<evidence type="ECO:0000313" key="1">
    <source>
        <dbReference type="EMBL" id="OWM89904.1"/>
    </source>
</evidence>
<organism evidence="1 2">
    <name type="scientific">Punica granatum</name>
    <name type="common">Pomegranate</name>
    <dbReference type="NCBI Taxonomy" id="22663"/>
    <lineage>
        <taxon>Eukaryota</taxon>
        <taxon>Viridiplantae</taxon>
        <taxon>Streptophyta</taxon>
        <taxon>Embryophyta</taxon>
        <taxon>Tracheophyta</taxon>
        <taxon>Spermatophyta</taxon>
        <taxon>Magnoliopsida</taxon>
        <taxon>eudicotyledons</taxon>
        <taxon>Gunneridae</taxon>
        <taxon>Pentapetalae</taxon>
        <taxon>rosids</taxon>
        <taxon>malvids</taxon>
        <taxon>Myrtales</taxon>
        <taxon>Lythraceae</taxon>
        <taxon>Punica</taxon>
    </lineage>
</organism>
<dbReference type="EMBL" id="MTKT01000661">
    <property type="protein sequence ID" value="OWM89904.1"/>
    <property type="molecule type" value="Genomic_DNA"/>
</dbReference>
<sequence>MVIAARLGTYGQHQLTDTDMQKLACSGNHQLLVDVGTLKHTRLVVLSVRHARTLSSGYEVEKTLADLIGQVPSASVPGI</sequence>
<dbReference type="AlphaFoldDB" id="A0A218XY46"/>
<reference evidence="2" key="1">
    <citation type="journal article" date="2017" name="Plant J.">
        <title>The pomegranate (Punica granatum L.) genome and the genomics of punicalagin biosynthesis.</title>
        <authorList>
            <person name="Qin G."/>
            <person name="Xu C."/>
            <person name="Ming R."/>
            <person name="Tang H."/>
            <person name="Guyot R."/>
            <person name="Kramer E.M."/>
            <person name="Hu Y."/>
            <person name="Yi X."/>
            <person name="Qi Y."/>
            <person name="Xu X."/>
            <person name="Gao Z."/>
            <person name="Pan H."/>
            <person name="Jian J."/>
            <person name="Tian Y."/>
            <person name="Yue Z."/>
            <person name="Xu Y."/>
        </authorList>
    </citation>
    <scope>NUCLEOTIDE SEQUENCE [LARGE SCALE GENOMIC DNA]</scope>
    <source>
        <strain evidence="2">cv. Dabenzi</strain>
    </source>
</reference>
<protein>
    <submittedName>
        <fullName evidence="1">Uncharacterized protein</fullName>
    </submittedName>
</protein>
<comment type="caution">
    <text evidence="1">The sequence shown here is derived from an EMBL/GenBank/DDBJ whole genome shotgun (WGS) entry which is preliminary data.</text>
</comment>
<proteinExistence type="predicted"/>
<evidence type="ECO:0000313" key="2">
    <source>
        <dbReference type="Proteomes" id="UP000197138"/>
    </source>
</evidence>
<name>A0A218XY46_PUNGR</name>
<accession>A0A218XY46</accession>
<gene>
    <name evidence="1" type="ORF">CDL15_Pgr012541</name>
</gene>